<keyword evidence="2" id="KW-0813">Transport</keyword>
<dbReference type="Pfam" id="PF12624">
    <property type="entry name" value="VPS13_N"/>
    <property type="match status" value="1"/>
</dbReference>
<evidence type="ECO:0000313" key="5">
    <source>
        <dbReference type="Proteomes" id="UP001642464"/>
    </source>
</evidence>
<gene>
    <name evidence="4" type="ORF">SCF082_LOCUS6637</name>
</gene>
<accession>A0ABP0IDU6</accession>
<evidence type="ECO:0000256" key="1">
    <source>
        <dbReference type="ARBA" id="ARBA00006545"/>
    </source>
</evidence>
<dbReference type="PANTHER" id="PTHR16166">
    <property type="entry name" value="VACUOLAR PROTEIN SORTING-ASSOCIATED PROTEIN VPS13"/>
    <property type="match status" value="1"/>
</dbReference>
<comment type="similarity">
    <text evidence="1">Belongs to the VPS13 family.</text>
</comment>
<comment type="caution">
    <text evidence="4">The sequence shown here is derived from an EMBL/GenBank/DDBJ whole genome shotgun (WGS) entry which is preliminary data.</text>
</comment>
<proteinExistence type="inferred from homology"/>
<keyword evidence="5" id="KW-1185">Reference proteome</keyword>
<dbReference type="InterPro" id="IPR026847">
    <property type="entry name" value="VPS13"/>
</dbReference>
<evidence type="ECO:0000259" key="3">
    <source>
        <dbReference type="Pfam" id="PF12624"/>
    </source>
</evidence>
<dbReference type="EMBL" id="CAXAMM010003647">
    <property type="protein sequence ID" value="CAK9000768.1"/>
    <property type="molecule type" value="Genomic_DNA"/>
</dbReference>
<dbReference type="InterPro" id="IPR026854">
    <property type="entry name" value="VPS13_N"/>
</dbReference>
<protein>
    <submittedName>
        <fullName evidence="4">Vacuolar protein sorting-associated protein 13A</fullName>
    </submittedName>
</protein>
<evidence type="ECO:0000256" key="2">
    <source>
        <dbReference type="ARBA" id="ARBA00022448"/>
    </source>
</evidence>
<feature type="domain" description="Chorein N-terminal" evidence="3">
    <location>
        <begin position="1"/>
        <end position="217"/>
    </location>
</feature>
<evidence type="ECO:0000313" key="4">
    <source>
        <dbReference type="EMBL" id="CAK9000768.1"/>
    </source>
</evidence>
<reference evidence="4 5" key="1">
    <citation type="submission" date="2024-02" db="EMBL/GenBank/DDBJ databases">
        <authorList>
            <person name="Chen Y."/>
            <person name="Shah S."/>
            <person name="Dougan E. K."/>
            <person name="Thang M."/>
            <person name="Chan C."/>
        </authorList>
    </citation>
    <scope>NUCLEOTIDE SEQUENCE [LARGE SCALE GENOMIC DNA]</scope>
</reference>
<dbReference type="PANTHER" id="PTHR16166:SF93">
    <property type="entry name" value="INTERMEMBRANE LIPID TRANSFER PROTEIN VPS13"/>
    <property type="match status" value="1"/>
</dbReference>
<name>A0ABP0IDU6_9DINO</name>
<sequence length="229" mass="25483">MLESALENILLQYLAPYVDGITRDKLHLGVFSGSLQLEHLEVRPDALSTLGWGGFRVRRGRIERISLAIPWTKLYTGKVKASVRCLHLEVESLAESASPEGPEREWDDEFPNGWQGKKVNVHFLEAIAVRMEQLQDLVDKSSDASLSRYGLSWDGDEGANDVDRASLGMNLARKILNNITVELEEVHVSFINSSRGLACRVDLPNLAVLSTDRTFRPRDDAEGGGVFAH</sequence>
<dbReference type="Proteomes" id="UP001642464">
    <property type="component" value="Unassembled WGS sequence"/>
</dbReference>
<organism evidence="4 5">
    <name type="scientific">Durusdinium trenchii</name>
    <dbReference type="NCBI Taxonomy" id="1381693"/>
    <lineage>
        <taxon>Eukaryota</taxon>
        <taxon>Sar</taxon>
        <taxon>Alveolata</taxon>
        <taxon>Dinophyceae</taxon>
        <taxon>Suessiales</taxon>
        <taxon>Symbiodiniaceae</taxon>
        <taxon>Durusdinium</taxon>
    </lineage>
</organism>